<reference evidence="2" key="1">
    <citation type="submission" date="2022-02" db="EMBL/GenBank/DDBJ databases">
        <title>Atlantic sturgeon de novo genome assembly.</title>
        <authorList>
            <person name="Stock M."/>
            <person name="Klopp C."/>
            <person name="Guiguen Y."/>
            <person name="Cabau C."/>
            <person name="Parinello H."/>
            <person name="Santidrian Yebra-Pimentel E."/>
            <person name="Kuhl H."/>
            <person name="Dirks R.P."/>
            <person name="Guessner J."/>
            <person name="Wuertz S."/>
            <person name="Du K."/>
            <person name="Schartl M."/>
        </authorList>
    </citation>
    <scope>NUCLEOTIDE SEQUENCE</scope>
    <source>
        <strain evidence="2">STURGEONOMICS-FGT-2020</strain>
        <tissue evidence="2">Whole blood</tissue>
    </source>
</reference>
<name>A0AAD8DDL2_ACIOX</name>
<dbReference type="PANTHER" id="PTHR32193">
    <property type="entry name" value="REGULATOR OF CELL CYCLE RGCC"/>
    <property type="match status" value="1"/>
</dbReference>
<feature type="compositionally biased region" description="Polar residues" evidence="1">
    <location>
        <begin position="48"/>
        <end position="61"/>
    </location>
</feature>
<keyword evidence="3" id="KW-1185">Reference proteome</keyword>
<organism evidence="2 3">
    <name type="scientific">Acipenser oxyrinchus oxyrinchus</name>
    <dbReference type="NCBI Taxonomy" id="40147"/>
    <lineage>
        <taxon>Eukaryota</taxon>
        <taxon>Metazoa</taxon>
        <taxon>Chordata</taxon>
        <taxon>Craniata</taxon>
        <taxon>Vertebrata</taxon>
        <taxon>Euteleostomi</taxon>
        <taxon>Actinopterygii</taxon>
        <taxon>Chondrostei</taxon>
        <taxon>Acipenseriformes</taxon>
        <taxon>Acipenseridae</taxon>
        <taxon>Acipenser</taxon>
    </lineage>
</organism>
<feature type="compositionally biased region" description="Low complexity" evidence="1">
    <location>
        <begin position="62"/>
        <end position="78"/>
    </location>
</feature>
<comment type="caution">
    <text evidence="2">The sequence shown here is derived from an EMBL/GenBank/DDBJ whole genome shotgun (WGS) entry which is preliminary data.</text>
</comment>
<dbReference type="AlphaFoldDB" id="A0AAD8DDL2"/>
<evidence type="ECO:0000256" key="1">
    <source>
        <dbReference type="SAM" id="MobiDB-lite"/>
    </source>
</evidence>
<dbReference type="Proteomes" id="UP001230051">
    <property type="component" value="Unassembled WGS sequence"/>
</dbReference>
<accession>A0AAD8DDL2</accession>
<dbReference type="PANTHER" id="PTHR32193:SF5">
    <property type="entry name" value="RGCC PROTEIN"/>
    <property type="match status" value="1"/>
</dbReference>
<dbReference type="EMBL" id="JAGXEW010000010">
    <property type="protein sequence ID" value="KAK1167390.1"/>
    <property type="molecule type" value="Genomic_DNA"/>
</dbReference>
<protein>
    <submittedName>
        <fullName evidence="2">Regulator of cell cycle RGCC-like</fullName>
    </submittedName>
</protein>
<dbReference type="Pfam" id="PF15151">
    <property type="entry name" value="RGCC"/>
    <property type="match status" value="1"/>
</dbReference>
<dbReference type="InterPro" id="IPR029252">
    <property type="entry name" value="RGCC"/>
</dbReference>
<proteinExistence type="predicted"/>
<evidence type="ECO:0000313" key="2">
    <source>
        <dbReference type="EMBL" id="KAK1167390.1"/>
    </source>
</evidence>
<gene>
    <name evidence="2" type="ORF">AOXY_G12136</name>
</gene>
<evidence type="ECO:0000313" key="3">
    <source>
        <dbReference type="Proteomes" id="UP001230051"/>
    </source>
</evidence>
<feature type="compositionally biased region" description="Basic and acidic residues" evidence="1">
    <location>
        <begin position="34"/>
        <end position="47"/>
    </location>
</feature>
<dbReference type="GO" id="GO:0051726">
    <property type="term" value="P:regulation of cell cycle"/>
    <property type="evidence" value="ECO:0007669"/>
    <property type="project" value="InterPro"/>
</dbReference>
<sequence>MASEKYSKIENEFEDLLKEFDDVMEDFETLTPKRSYDQHLKQAKKDSATSMGDSSFNESVDSGNSSPGSSLNNSEENLTITEVMTPSKAKLGDTSDLESYIENLDRVLAEMWND</sequence>
<feature type="region of interest" description="Disordered" evidence="1">
    <location>
        <begin position="33"/>
        <end position="90"/>
    </location>
</feature>